<keyword evidence="3" id="KW-0210">Decarboxylase</keyword>
<name>A0A3A9ZEC2_9ACTN</name>
<evidence type="ECO:0000256" key="7">
    <source>
        <dbReference type="RuleBase" id="RU000382"/>
    </source>
</evidence>
<evidence type="ECO:0000256" key="4">
    <source>
        <dbReference type="ARBA" id="ARBA00022898"/>
    </source>
</evidence>
<dbReference type="Gene3D" id="3.90.1150.10">
    <property type="entry name" value="Aspartate Aminotransferase, domain 1"/>
    <property type="match status" value="1"/>
</dbReference>
<dbReference type="EMBL" id="RBAL01000001">
    <property type="protein sequence ID" value="RKN46710.1"/>
    <property type="molecule type" value="Genomic_DNA"/>
</dbReference>
<keyword evidence="9" id="KW-1185">Reference proteome</keyword>
<dbReference type="PANTHER" id="PTHR11999:SF70">
    <property type="entry name" value="MIP05841P"/>
    <property type="match status" value="1"/>
</dbReference>
<dbReference type="Proteomes" id="UP000272474">
    <property type="component" value="Unassembled WGS sequence"/>
</dbReference>
<evidence type="ECO:0000256" key="6">
    <source>
        <dbReference type="PIRSR" id="PIRSR602129-50"/>
    </source>
</evidence>
<comment type="cofactor">
    <cofactor evidence="1 6 7">
        <name>pyridoxal 5'-phosphate</name>
        <dbReference type="ChEBI" id="CHEBI:597326"/>
    </cofactor>
</comment>
<dbReference type="Pfam" id="PF00282">
    <property type="entry name" value="Pyridoxal_deC"/>
    <property type="match status" value="1"/>
</dbReference>
<dbReference type="AlphaFoldDB" id="A0A3A9ZEC2"/>
<dbReference type="InterPro" id="IPR015422">
    <property type="entry name" value="PyrdxlP-dep_Trfase_small"/>
</dbReference>
<keyword evidence="8" id="KW-0808">Transferase</keyword>
<keyword evidence="8" id="KW-0032">Aminotransferase</keyword>
<gene>
    <name evidence="8" type="ORF">D7294_00305</name>
</gene>
<evidence type="ECO:0000256" key="3">
    <source>
        <dbReference type="ARBA" id="ARBA00022793"/>
    </source>
</evidence>
<dbReference type="PANTHER" id="PTHR11999">
    <property type="entry name" value="GROUP II PYRIDOXAL-5-PHOSPHATE DECARBOXYLASE"/>
    <property type="match status" value="1"/>
</dbReference>
<dbReference type="InterPro" id="IPR010977">
    <property type="entry name" value="Aromatic_deC"/>
</dbReference>
<dbReference type="GO" id="GO:0004058">
    <property type="term" value="F:aromatic-L-amino-acid decarboxylase activity"/>
    <property type="evidence" value="ECO:0007669"/>
    <property type="project" value="UniProtKB-ARBA"/>
</dbReference>
<organism evidence="8 9">
    <name type="scientific">Streptomyces hoynatensis</name>
    <dbReference type="NCBI Taxonomy" id="1141874"/>
    <lineage>
        <taxon>Bacteria</taxon>
        <taxon>Bacillati</taxon>
        <taxon>Actinomycetota</taxon>
        <taxon>Actinomycetes</taxon>
        <taxon>Kitasatosporales</taxon>
        <taxon>Streptomycetaceae</taxon>
        <taxon>Streptomyces</taxon>
    </lineage>
</organism>
<dbReference type="Gene3D" id="3.40.640.10">
    <property type="entry name" value="Type I PLP-dependent aspartate aminotransferase-like (Major domain)"/>
    <property type="match status" value="1"/>
</dbReference>
<dbReference type="SUPFAM" id="SSF53383">
    <property type="entry name" value="PLP-dependent transferases"/>
    <property type="match status" value="1"/>
</dbReference>
<dbReference type="GO" id="GO:0030170">
    <property type="term" value="F:pyridoxal phosphate binding"/>
    <property type="evidence" value="ECO:0007669"/>
    <property type="project" value="InterPro"/>
</dbReference>
<accession>A0A3A9ZEC2</accession>
<comment type="caution">
    <text evidence="8">The sequence shown here is derived from an EMBL/GenBank/DDBJ whole genome shotgun (WGS) entry which is preliminary data.</text>
</comment>
<protein>
    <submittedName>
        <fullName evidence="8">Aminotransferase class V-fold PLP-dependent enzyme</fullName>
    </submittedName>
</protein>
<dbReference type="GO" id="GO:0019752">
    <property type="term" value="P:carboxylic acid metabolic process"/>
    <property type="evidence" value="ECO:0007669"/>
    <property type="project" value="InterPro"/>
</dbReference>
<keyword evidence="5 7" id="KW-0456">Lyase</keyword>
<dbReference type="InterPro" id="IPR002129">
    <property type="entry name" value="PyrdxlP-dep_de-COase"/>
</dbReference>
<evidence type="ECO:0000313" key="9">
    <source>
        <dbReference type="Proteomes" id="UP000272474"/>
    </source>
</evidence>
<dbReference type="GO" id="GO:0008483">
    <property type="term" value="F:transaminase activity"/>
    <property type="evidence" value="ECO:0007669"/>
    <property type="project" value="UniProtKB-KW"/>
</dbReference>
<evidence type="ECO:0000256" key="5">
    <source>
        <dbReference type="ARBA" id="ARBA00023239"/>
    </source>
</evidence>
<evidence type="ECO:0000256" key="2">
    <source>
        <dbReference type="ARBA" id="ARBA00009533"/>
    </source>
</evidence>
<proteinExistence type="inferred from homology"/>
<dbReference type="GO" id="GO:0005737">
    <property type="term" value="C:cytoplasm"/>
    <property type="evidence" value="ECO:0007669"/>
    <property type="project" value="TreeGrafter"/>
</dbReference>
<sequence length="462" mass="48676">MGPGDDPAAVARLAAPGLVEEAARRLAAYWREVPGLAPGRAESARGLAERLAAPPGEEPGDGERLLDLLGRAVGAGEETGSPRHLAYIPSAGLPASAVGALLAAGFNRVTAIPDLSPAMIALEDGLLRWLCGVFGLPAGAIGTLQTGASLSTLTAVVAAREDRLGEATARATAYTTVHTHEVARRALRVAGLPPSCLRTVPTTGDLRMDPAAASRLIEADRRAGRTPFLLLANAGTAVSGTVDPLPELAALARREGLWLHVDAAYGGGFRLTERGRRRLAGIEQADSLCVDAHKSLFAPFGAGVLLVRDAATLRRAFALEADCMAEVSGGGDLPTYSDLGPELSRESRALRLWLPLHLHGLRAFREVLDRMLDLAAEAHRALGAHPALRAGPVPDLSIVTFRLRHGGDRANRDLLRRVNATGALRLGGAPVNGRFSLRMCLLHPQLDRSALREMVRVIARAL</sequence>
<reference evidence="8 9" key="1">
    <citation type="journal article" date="2014" name="Int. J. Syst. Evol. Microbiol.">
        <title>Streptomyces hoynatensis sp. nov., isolated from deep marine sediment.</title>
        <authorList>
            <person name="Veyisoglu A."/>
            <person name="Sahin N."/>
        </authorList>
    </citation>
    <scope>NUCLEOTIDE SEQUENCE [LARGE SCALE GENOMIC DNA]</scope>
    <source>
        <strain evidence="8 9">KCTC 29097</strain>
    </source>
</reference>
<evidence type="ECO:0000256" key="1">
    <source>
        <dbReference type="ARBA" id="ARBA00001933"/>
    </source>
</evidence>
<dbReference type="InterPro" id="IPR015421">
    <property type="entry name" value="PyrdxlP-dep_Trfase_major"/>
</dbReference>
<comment type="similarity">
    <text evidence="2 7">Belongs to the group II decarboxylase family.</text>
</comment>
<keyword evidence="4 6" id="KW-0663">Pyridoxal phosphate</keyword>
<dbReference type="InterPro" id="IPR015424">
    <property type="entry name" value="PyrdxlP-dep_Trfase"/>
</dbReference>
<evidence type="ECO:0000313" key="8">
    <source>
        <dbReference type="EMBL" id="RKN46710.1"/>
    </source>
</evidence>
<feature type="modified residue" description="N6-(pyridoxal phosphate)lysine" evidence="6">
    <location>
        <position position="294"/>
    </location>
</feature>